<protein>
    <submittedName>
        <fullName evidence="1">Uncharacterized protein</fullName>
    </submittedName>
</protein>
<sequence length="65" mass="7244">MDHDVTRLVEEWLAGPNSEANGHFGYQAVEHYRPAVLHWLTVGCGTEGVPDPNLYLQPTPMALQN</sequence>
<accession>A0ABQ3F5T4</accession>
<comment type="caution">
    <text evidence="1">The sequence shown here is derived from an EMBL/GenBank/DDBJ whole genome shotgun (WGS) entry which is preliminary data.</text>
</comment>
<organism evidence="1 2">
    <name type="scientific">Streptomyces cirratus</name>
    <dbReference type="NCBI Taxonomy" id="68187"/>
    <lineage>
        <taxon>Bacteria</taxon>
        <taxon>Bacillati</taxon>
        <taxon>Actinomycetota</taxon>
        <taxon>Actinomycetes</taxon>
        <taxon>Kitasatosporales</taxon>
        <taxon>Streptomycetaceae</taxon>
        <taxon>Streptomyces</taxon>
    </lineage>
</organism>
<evidence type="ECO:0000313" key="2">
    <source>
        <dbReference type="Proteomes" id="UP000642673"/>
    </source>
</evidence>
<reference evidence="2" key="1">
    <citation type="journal article" date="2019" name="Int. J. Syst. Evol. Microbiol.">
        <title>The Global Catalogue of Microorganisms (GCM) 10K type strain sequencing project: providing services to taxonomists for standard genome sequencing and annotation.</title>
        <authorList>
            <consortium name="The Broad Institute Genomics Platform"/>
            <consortium name="The Broad Institute Genome Sequencing Center for Infectious Disease"/>
            <person name="Wu L."/>
            <person name="Ma J."/>
        </authorList>
    </citation>
    <scope>NUCLEOTIDE SEQUENCE [LARGE SCALE GENOMIC DNA]</scope>
    <source>
        <strain evidence="2">JCM 4738</strain>
    </source>
</reference>
<dbReference type="Proteomes" id="UP000642673">
    <property type="component" value="Unassembled WGS sequence"/>
</dbReference>
<evidence type="ECO:0000313" key="1">
    <source>
        <dbReference type="EMBL" id="GHB85995.1"/>
    </source>
</evidence>
<name>A0ABQ3F5T4_9ACTN</name>
<proteinExistence type="predicted"/>
<keyword evidence="2" id="KW-1185">Reference proteome</keyword>
<gene>
    <name evidence="1" type="ORF">GCM10010347_66300</name>
</gene>
<dbReference type="RefSeq" id="WP_190187920.1">
    <property type="nucleotide sequence ID" value="NZ_BMVP01000030.1"/>
</dbReference>
<dbReference type="EMBL" id="BMVP01000030">
    <property type="protein sequence ID" value="GHB85995.1"/>
    <property type="molecule type" value="Genomic_DNA"/>
</dbReference>